<organism evidence="2 3">
    <name type="scientific">Paenibacillus vulneris</name>
    <dbReference type="NCBI Taxonomy" id="1133364"/>
    <lineage>
        <taxon>Bacteria</taxon>
        <taxon>Bacillati</taxon>
        <taxon>Bacillota</taxon>
        <taxon>Bacilli</taxon>
        <taxon>Bacillales</taxon>
        <taxon>Paenibacillaceae</taxon>
        <taxon>Paenibacillus</taxon>
    </lineage>
</organism>
<proteinExistence type="predicted"/>
<comment type="caution">
    <text evidence="2">The sequence shown here is derived from an EMBL/GenBank/DDBJ whole genome shotgun (WGS) entry which is preliminary data.</text>
</comment>
<feature type="transmembrane region" description="Helical" evidence="1">
    <location>
        <begin position="63"/>
        <end position="84"/>
    </location>
</feature>
<name>A0ABW3UGE0_9BACL</name>
<keyword evidence="3" id="KW-1185">Reference proteome</keyword>
<evidence type="ECO:0000313" key="3">
    <source>
        <dbReference type="Proteomes" id="UP001597180"/>
    </source>
</evidence>
<dbReference type="Proteomes" id="UP001597180">
    <property type="component" value="Unassembled WGS sequence"/>
</dbReference>
<feature type="transmembrane region" description="Helical" evidence="1">
    <location>
        <begin position="164"/>
        <end position="183"/>
    </location>
</feature>
<keyword evidence="1" id="KW-1133">Transmembrane helix</keyword>
<feature type="transmembrane region" description="Helical" evidence="1">
    <location>
        <begin position="91"/>
        <end position="110"/>
    </location>
</feature>
<dbReference type="RefSeq" id="WP_345587617.1">
    <property type="nucleotide sequence ID" value="NZ_BAABJG010000012.1"/>
</dbReference>
<protein>
    <submittedName>
        <fullName evidence="2">Permease</fullName>
    </submittedName>
</protein>
<gene>
    <name evidence="2" type="ORF">ACFQ4B_01460</name>
</gene>
<evidence type="ECO:0000256" key="1">
    <source>
        <dbReference type="SAM" id="Phobius"/>
    </source>
</evidence>
<sequence length="190" mass="20050">MFAGHFGLAAAVKAKTPEVPLWALMLSTQLLDVVFVPLFLSGVETMEPVDGTGYGASIIHADYTHSLAGALLISFLAGLLARTFWGKRSGLVIGSVVFSHWLLDLLVHRMDLPLLPGNLGNLPLLGFGLWQLPAVSIALELLLLVIGFIMYARSLLSGSAGKTRAWAFAASGVMGLLLVLALVTDVLGVG</sequence>
<evidence type="ECO:0000313" key="2">
    <source>
        <dbReference type="EMBL" id="MFD1218771.1"/>
    </source>
</evidence>
<feature type="transmembrane region" description="Helical" evidence="1">
    <location>
        <begin position="130"/>
        <end position="152"/>
    </location>
</feature>
<feature type="transmembrane region" description="Helical" evidence="1">
    <location>
        <begin position="21"/>
        <end position="43"/>
    </location>
</feature>
<keyword evidence="1" id="KW-0812">Transmembrane</keyword>
<accession>A0ABW3UGE0</accession>
<reference evidence="3" key="1">
    <citation type="journal article" date="2019" name="Int. J. Syst. Evol. Microbiol.">
        <title>The Global Catalogue of Microorganisms (GCM) 10K type strain sequencing project: providing services to taxonomists for standard genome sequencing and annotation.</title>
        <authorList>
            <consortium name="The Broad Institute Genomics Platform"/>
            <consortium name="The Broad Institute Genome Sequencing Center for Infectious Disease"/>
            <person name="Wu L."/>
            <person name="Ma J."/>
        </authorList>
    </citation>
    <scope>NUCLEOTIDE SEQUENCE [LARGE SCALE GENOMIC DNA]</scope>
    <source>
        <strain evidence="3">CCUG 53270</strain>
    </source>
</reference>
<dbReference type="EMBL" id="JBHTLU010000006">
    <property type="protein sequence ID" value="MFD1218771.1"/>
    <property type="molecule type" value="Genomic_DNA"/>
</dbReference>
<keyword evidence="1" id="KW-0472">Membrane</keyword>